<evidence type="ECO:0000313" key="2">
    <source>
        <dbReference type="Proteomes" id="UP000242519"/>
    </source>
</evidence>
<gene>
    <name evidence="1" type="ORF">B2J93_348</name>
</gene>
<dbReference type="EMBL" id="MZNU01000319">
    <property type="protein sequence ID" value="OWP00492.1"/>
    <property type="molecule type" value="Genomic_DNA"/>
</dbReference>
<dbReference type="InParanoid" id="A0A218YYD5"/>
<proteinExistence type="predicted"/>
<sequence length="208" mass="23172">MAQMEHTFDKIAMETLDLLEARLHRIEFAFSGQMEDASRATDALPASQRLARLEHSLHQLASKSRAIHELLQLYSKHPDLFQSPNPQDLPTTLEASTILSIVMASASSYPSTSSRLTSIMEVPVPPAGLSAQLIDLQPRIARAEALQTAQNADIAELRERSAAVVQRWYTTDVLRAGEAWADVEGRVEKIEQGLRRVSLARRRDDGMM</sequence>
<dbReference type="OrthoDB" id="5403729at2759"/>
<protein>
    <submittedName>
        <fullName evidence="1">Uncharacterized protein</fullName>
    </submittedName>
</protein>
<name>A0A218YYD5_9HELO</name>
<dbReference type="AlphaFoldDB" id="A0A218YYD5"/>
<organism evidence="1 2">
    <name type="scientific">Diplocarpon coronariae</name>
    <dbReference type="NCBI Taxonomy" id="2795749"/>
    <lineage>
        <taxon>Eukaryota</taxon>
        <taxon>Fungi</taxon>
        <taxon>Dikarya</taxon>
        <taxon>Ascomycota</taxon>
        <taxon>Pezizomycotina</taxon>
        <taxon>Leotiomycetes</taxon>
        <taxon>Helotiales</taxon>
        <taxon>Drepanopezizaceae</taxon>
        <taxon>Diplocarpon</taxon>
    </lineage>
</organism>
<evidence type="ECO:0000313" key="1">
    <source>
        <dbReference type="EMBL" id="OWP00492.1"/>
    </source>
</evidence>
<comment type="caution">
    <text evidence="1">The sequence shown here is derived from an EMBL/GenBank/DDBJ whole genome shotgun (WGS) entry which is preliminary data.</text>
</comment>
<keyword evidence="2" id="KW-1185">Reference proteome</keyword>
<accession>A0A218YYD5</accession>
<dbReference type="Proteomes" id="UP000242519">
    <property type="component" value="Unassembled WGS sequence"/>
</dbReference>
<reference evidence="1 2" key="1">
    <citation type="submission" date="2017-04" db="EMBL/GenBank/DDBJ databases">
        <title>Draft genome sequence of Marssonina coronaria NL1: causal agent of apple blotch.</title>
        <authorList>
            <person name="Cheng Q."/>
        </authorList>
    </citation>
    <scope>NUCLEOTIDE SEQUENCE [LARGE SCALE GENOMIC DNA]</scope>
    <source>
        <strain evidence="1 2">NL1</strain>
    </source>
</reference>